<evidence type="ECO:0000256" key="1">
    <source>
        <dbReference type="SAM" id="Coils"/>
    </source>
</evidence>
<feature type="region of interest" description="Disordered" evidence="2">
    <location>
        <begin position="586"/>
        <end position="618"/>
    </location>
</feature>
<accession>A0A836BCK7</accession>
<dbReference type="PROSITE" id="PS50238">
    <property type="entry name" value="RHOGAP"/>
    <property type="match status" value="1"/>
</dbReference>
<feature type="region of interest" description="Disordered" evidence="2">
    <location>
        <begin position="376"/>
        <end position="403"/>
    </location>
</feature>
<feature type="compositionally biased region" description="Low complexity" evidence="2">
    <location>
        <begin position="745"/>
        <end position="767"/>
    </location>
</feature>
<evidence type="ECO:0000259" key="3">
    <source>
        <dbReference type="PROSITE" id="PS50238"/>
    </source>
</evidence>
<dbReference type="SMART" id="SM00324">
    <property type="entry name" value="RhoGAP"/>
    <property type="match status" value="1"/>
</dbReference>
<feature type="compositionally biased region" description="Basic residues" evidence="2">
    <location>
        <begin position="680"/>
        <end position="689"/>
    </location>
</feature>
<feature type="compositionally biased region" description="Gly residues" evidence="2">
    <location>
        <begin position="707"/>
        <end position="727"/>
    </location>
</feature>
<feature type="region of interest" description="Disordered" evidence="2">
    <location>
        <begin position="534"/>
        <end position="564"/>
    </location>
</feature>
<dbReference type="Pfam" id="PF00620">
    <property type="entry name" value="RhoGAP"/>
    <property type="match status" value="1"/>
</dbReference>
<proteinExistence type="predicted"/>
<keyword evidence="5" id="KW-1185">Reference proteome</keyword>
<feature type="compositionally biased region" description="Low complexity" evidence="2">
    <location>
        <begin position="376"/>
        <end position="390"/>
    </location>
</feature>
<feature type="region of interest" description="Disordered" evidence="2">
    <location>
        <begin position="638"/>
        <end position="767"/>
    </location>
</feature>
<dbReference type="Gene3D" id="1.10.555.10">
    <property type="entry name" value="Rho GTPase activation protein"/>
    <property type="match status" value="1"/>
</dbReference>
<evidence type="ECO:0000256" key="2">
    <source>
        <dbReference type="SAM" id="MobiDB-lite"/>
    </source>
</evidence>
<keyword evidence="1" id="KW-0175">Coiled coil</keyword>
<feature type="domain" description="Rho-GAP" evidence="3">
    <location>
        <begin position="8"/>
        <end position="195"/>
    </location>
</feature>
<dbReference type="EMBL" id="JAEHOD010000003">
    <property type="protein sequence ID" value="KAG2453879.1"/>
    <property type="molecule type" value="Genomic_DNA"/>
</dbReference>
<dbReference type="InterPro" id="IPR008936">
    <property type="entry name" value="Rho_GTPase_activation_prot"/>
</dbReference>
<dbReference type="PANTHER" id="PTHR15904:SF17">
    <property type="entry name" value="RHO-GAP DOMAIN-CONTAINING PROTEIN"/>
    <property type="match status" value="1"/>
</dbReference>
<organism evidence="4 5">
    <name type="scientific">Chlamydomonas schloesseri</name>
    <dbReference type="NCBI Taxonomy" id="2026947"/>
    <lineage>
        <taxon>Eukaryota</taxon>
        <taxon>Viridiplantae</taxon>
        <taxon>Chlorophyta</taxon>
        <taxon>core chlorophytes</taxon>
        <taxon>Chlorophyceae</taxon>
        <taxon>CS clade</taxon>
        <taxon>Chlamydomonadales</taxon>
        <taxon>Chlamydomonadaceae</taxon>
        <taxon>Chlamydomonas</taxon>
    </lineage>
</organism>
<gene>
    <name evidence="4" type="ORF">HYH02_002085</name>
</gene>
<comment type="caution">
    <text evidence="4">The sequence shown here is derived from an EMBL/GenBank/DDBJ whole genome shotgun (WGS) entry which is preliminary data.</text>
</comment>
<protein>
    <recommendedName>
        <fullName evidence="3">Rho-GAP domain-containing protein</fullName>
    </recommendedName>
</protein>
<dbReference type="SUPFAM" id="SSF48350">
    <property type="entry name" value="GTPase activation domain, GAP"/>
    <property type="match status" value="1"/>
</dbReference>
<feature type="compositionally biased region" description="Low complexity" evidence="2">
    <location>
        <begin position="658"/>
        <end position="679"/>
    </location>
</feature>
<dbReference type="AlphaFoldDB" id="A0A836BCK7"/>
<reference evidence="4" key="1">
    <citation type="journal article" date="2020" name="bioRxiv">
        <title>Comparative genomics of Chlamydomonas.</title>
        <authorList>
            <person name="Craig R.J."/>
            <person name="Hasan A.R."/>
            <person name="Ness R.W."/>
            <person name="Keightley P.D."/>
        </authorList>
    </citation>
    <scope>NUCLEOTIDE SEQUENCE</scope>
    <source>
        <strain evidence="4">CCAP 11/173</strain>
    </source>
</reference>
<evidence type="ECO:0000313" key="4">
    <source>
        <dbReference type="EMBL" id="KAG2453879.1"/>
    </source>
</evidence>
<feature type="coiled-coil region" evidence="1">
    <location>
        <begin position="815"/>
        <end position="842"/>
    </location>
</feature>
<dbReference type="PANTHER" id="PTHR15904">
    <property type="entry name" value="FAM13"/>
    <property type="match status" value="1"/>
</dbReference>
<evidence type="ECO:0000313" key="5">
    <source>
        <dbReference type="Proteomes" id="UP000613740"/>
    </source>
</evidence>
<dbReference type="Proteomes" id="UP000613740">
    <property type="component" value="Unassembled WGS sequence"/>
</dbReference>
<dbReference type="GO" id="GO:0007165">
    <property type="term" value="P:signal transduction"/>
    <property type="evidence" value="ECO:0007669"/>
    <property type="project" value="InterPro"/>
</dbReference>
<dbReference type="InterPro" id="IPR039102">
    <property type="entry name" value="FAM13"/>
</dbReference>
<sequence length="898" mass="90630">MSGPFFGVPLRVLCERDAVEVPLLLGDLLRWLATHALSTPDAFAQPAKSCATSQLKGAIDSGVPVADLLDSCQPATVGSLLKLWLQDLPDPLLNWDEQVELLSACKDEGSIEQRVSALNDGLAMIDHYTLSTLKPLLLFLQQYCFRQRRFDCQLLQVAVAMAPILFPAALAAGAPELRLAEETVATLVSNALHVFNPALAVNVPVVTPQALCEAAAEMQQQQDEAEQVEMMQCEAPPQMQQHQDVSYQYTSHTFCADGSSSSAAVAAAGEVEGGAAAQPALLGHPAAADSDDYEPYLYDGAFLASLNSMVCASITDALFGGDDDDEAVVAAAEGSAGLAEVVAYESVAAAWALAAAAEEDCCAASDASSWSATQILSSGGADSSAGSSRSGSGGGEEQQQQRAQPLVVIPAPPQGLSGDAFDLAPYSPNAVLVTPGPAAAEDPKASSPSGGDSKAAAAAVAAAAGVISAAVAAVAAKTSTASAAAAAVLAELARRDIGAGSGAFCVISTQPPASPKTTPTTDSAAVLPAANTNKQGAALQAPSSQLAKKQKPLSQSAQPQPLSRQLSPLQIEMAEYLQEQEALIGGPAPATPRRITEGGAGSVPPSPSHSGPRHAHHASNAIAARALSRLAVASSPTAADAAASRQRRMTMGGGSNGGAPADAPRSPASSGGGAAAAASPRHHGHHGHAVHYTSVQIPRRQTMGGRRSSGGGGSSGGGARRSSGGGSASPACGTLSTPLAPPSPALTTSPTAGAGPASSVPATSTAAPGTAGVVELGCAGHFAVALNTCDKTLAVRELRTPEAQAHRVPIRSLTQVQQQQEKERLKRQLKDVSHAFEALAGQPLTPALKEPLRPVYVRYHKIKALLGAAAAGSGGKVGAVKAAAGSLVLSTPPAAVVL</sequence>
<name>A0A836BCK7_9CHLO</name>
<dbReference type="OrthoDB" id="185175at2759"/>
<dbReference type="InterPro" id="IPR000198">
    <property type="entry name" value="RhoGAP_dom"/>
</dbReference>